<keyword evidence="4" id="KW-0548">Nucleotidyltransferase</keyword>
<feature type="transmembrane region" description="Helical" evidence="2">
    <location>
        <begin position="332"/>
        <end position="351"/>
    </location>
</feature>
<proteinExistence type="predicted"/>
<dbReference type="GO" id="GO:1902201">
    <property type="term" value="P:negative regulation of bacterial-type flagellum-dependent cell motility"/>
    <property type="evidence" value="ECO:0007669"/>
    <property type="project" value="TreeGrafter"/>
</dbReference>
<evidence type="ECO:0000313" key="5">
    <source>
        <dbReference type="Proteomes" id="UP001172911"/>
    </source>
</evidence>
<evidence type="ECO:0000313" key="4">
    <source>
        <dbReference type="EMBL" id="MDO7787306.1"/>
    </source>
</evidence>
<feature type="coiled-coil region" evidence="1">
    <location>
        <begin position="419"/>
        <end position="457"/>
    </location>
</feature>
<dbReference type="InterPro" id="IPR011623">
    <property type="entry name" value="7TMR_DISM_rcpt_extracell_dom1"/>
</dbReference>
<feature type="transmembrane region" description="Helical" evidence="2">
    <location>
        <begin position="363"/>
        <end position="386"/>
    </location>
</feature>
<reference evidence="4" key="2">
    <citation type="submission" date="2023-03" db="EMBL/GenBank/DDBJ databases">
        <authorList>
            <person name="Zhang Z."/>
        </authorList>
    </citation>
    <scope>NUCLEOTIDE SEQUENCE</scope>
    <source>
        <strain evidence="4">DSA</strain>
    </source>
</reference>
<dbReference type="EC" id="2.7.7.65" evidence="4"/>
<keyword evidence="1" id="KW-0175">Coiled coil</keyword>
<dbReference type="InterPro" id="IPR043128">
    <property type="entry name" value="Rev_trsase/Diguanyl_cyclase"/>
</dbReference>
<evidence type="ECO:0000259" key="3">
    <source>
        <dbReference type="PROSITE" id="PS50887"/>
    </source>
</evidence>
<keyword evidence="4" id="KW-0808">Transferase</keyword>
<evidence type="ECO:0000256" key="1">
    <source>
        <dbReference type="SAM" id="Coils"/>
    </source>
</evidence>
<dbReference type="Gene3D" id="3.30.70.270">
    <property type="match status" value="1"/>
</dbReference>
<dbReference type="GO" id="GO:0043709">
    <property type="term" value="P:cell adhesion involved in single-species biofilm formation"/>
    <property type="evidence" value="ECO:0007669"/>
    <property type="project" value="TreeGrafter"/>
</dbReference>
<dbReference type="AlphaFoldDB" id="A0AAW7ZD35"/>
<dbReference type="SMART" id="SM00267">
    <property type="entry name" value="GGDEF"/>
    <property type="match status" value="1"/>
</dbReference>
<gene>
    <name evidence="4" type="ORF">P6N53_08760</name>
</gene>
<feature type="transmembrane region" description="Helical" evidence="2">
    <location>
        <begin position="241"/>
        <end position="268"/>
    </location>
</feature>
<dbReference type="Pfam" id="PF00990">
    <property type="entry name" value="GGDEF"/>
    <property type="match status" value="1"/>
</dbReference>
<dbReference type="GO" id="GO:0052621">
    <property type="term" value="F:diguanylate cyclase activity"/>
    <property type="evidence" value="ECO:0007669"/>
    <property type="project" value="UniProtKB-EC"/>
</dbReference>
<dbReference type="PANTHER" id="PTHR45138">
    <property type="entry name" value="REGULATORY COMPONENTS OF SENSORY TRANSDUCTION SYSTEM"/>
    <property type="match status" value="1"/>
</dbReference>
<dbReference type="PROSITE" id="PS50887">
    <property type="entry name" value="GGDEF"/>
    <property type="match status" value="1"/>
</dbReference>
<dbReference type="EMBL" id="JARPTC010000012">
    <property type="protein sequence ID" value="MDO7787306.1"/>
    <property type="molecule type" value="Genomic_DNA"/>
</dbReference>
<dbReference type="InterPro" id="IPR029787">
    <property type="entry name" value="Nucleotide_cyclase"/>
</dbReference>
<sequence>MTGKHRDKKAIILVLLVLVVGLIAGCGTGISNKAEHLYVSKGVLNLDEVKWNDSPIIKLDGEWEFHWQKIIGPAEFASKLEELTHYLQVPGLWNNAVINGEKLPPEGYGTFRLVINSSNVQTGIALKMPAVYSAYKLWWNGELVIDNGEIGTSRELVRATREPGVISLPIQQNENQLVLQVANFEYYRGGLNKSIYFGSKELLLKERNFTVIRDMFLAGAVFVTGLFYLGLYFLRKSEKVALYFAIICMFFVLRSLLINEVVISILISDFDWAIGNRLEAAFSYLGVPIIFVFFSELFHGVINQRFKKLWQWSLPLLALFVLTAPHKVYDNLLLIYFIPLVLSGIYVYCCIVKAALLKIQGAFPLSITGLIFLVSGINDILLNYGVVKTYNIFTYGLVLLIISKGYILLRGYVQAFAQIEKLAEENKSMYMNIRALNDNLEKTVNDRTQELLAANEKLKCLSTLDGLTGIPNRRVFEEVMGQEKELAPKNSTHLAVIMLDIDFFKEFNDLYGHLNGDDCIKKVAQALYAYALENGAFAARYGGEEFVLILQGKNQEAVAAFAEQLRQRIEGLCIPHSLSEVSKYVTISLGVCWVTDKNETSIKKVLDEADKALYQAKQKGRNRICAVGLYPKTPDS</sequence>
<dbReference type="RefSeq" id="WP_304542448.1">
    <property type="nucleotide sequence ID" value="NZ_JARPTC010000012.1"/>
</dbReference>
<protein>
    <submittedName>
        <fullName evidence="4">Diguanylate cyclase</fullName>
        <ecNumber evidence="4">2.7.7.65</ecNumber>
    </submittedName>
</protein>
<dbReference type="InterPro" id="IPR008979">
    <property type="entry name" value="Galactose-bd-like_sf"/>
</dbReference>
<feature type="transmembrane region" description="Helical" evidence="2">
    <location>
        <begin position="392"/>
        <end position="409"/>
    </location>
</feature>
<dbReference type="InterPro" id="IPR050469">
    <property type="entry name" value="Diguanylate_Cyclase"/>
</dbReference>
<dbReference type="PROSITE" id="PS51257">
    <property type="entry name" value="PROKAR_LIPOPROTEIN"/>
    <property type="match status" value="1"/>
</dbReference>
<accession>A0AAW7ZD35</accession>
<keyword evidence="2" id="KW-0812">Transmembrane</keyword>
<reference evidence="4" key="1">
    <citation type="journal article" date="2023" name="J. Hazard. Mater.">
        <title>Anaerobic biodegradation of pyrene and benzo[a]pyrene by a new sulfate-reducing Desulforamulus aquiferis strain DSA.</title>
        <authorList>
            <person name="Zhang Z."/>
            <person name="Sun J."/>
            <person name="Gong X."/>
            <person name="Wang C."/>
            <person name="Wang H."/>
        </authorList>
    </citation>
    <scope>NUCLEOTIDE SEQUENCE</scope>
    <source>
        <strain evidence="4">DSA</strain>
    </source>
</reference>
<dbReference type="SUPFAM" id="SSF55073">
    <property type="entry name" value="Nucleotide cyclase"/>
    <property type="match status" value="1"/>
</dbReference>
<dbReference type="PANTHER" id="PTHR45138:SF9">
    <property type="entry name" value="DIGUANYLATE CYCLASE DGCM-RELATED"/>
    <property type="match status" value="1"/>
</dbReference>
<dbReference type="SUPFAM" id="SSF49785">
    <property type="entry name" value="Galactose-binding domain-like"/>
    <property type="match status" value="1"/>
</dbReference>
<keyword evidence="5" id="KW-1185">Reference proteome</keyword>
<dbReference type="Proteomes" id="UP001172911">
    <property type="component" value="Unassembled WGS sequence"/>
</dbReference>
<feature type="domain" description="GGDEF" evidence="3">
    <location>
        <begin position="492"/>
        <end position="629"/>
    </location>
</feature>
<organism evidence="4 5">
    <name type="scientific">Desulforamulus aquiferis</name>
    <dbReference type="NCBI Taxonomy" id="1397668"/>
    <lineage>
        <taxon>Bacteria</taxon>
        <taxon>Bacillati</taxon>
        <taxon>Bacillota</taxon>
        <taxon>Clostridia</taxon>
        <taxon>Eubacteriales</taxon>
        <taxon>Peptococcaceae</taxon>
        <taxon>Desulforamulus</taxon>
    </lineage>
</organism>
<keyword evidence="2" id="KW-1133">Transmembrane helix</keyword>
<dbReference type="NCBIfam" id="TIGR00254">
    <property type="entry name" value="GGDEF"/>
    <property type="match status" value="1"/>
</dbReference>
<name>A0AAW7ZD35_9FIRM</name>
<comment type="caution">
    <text evidence="4">The sequence shown here is derived from an EMBL/GenBank/DDBJ whole genome shotgun (WGS) entry which is preliminary data.</text>
</comment>
<dbReference type="FunFam" id="3.30.70.270:FF:000001">
    <property type="entry name" value="Diguanylate cyclase domain protein"/>
    <property type="match status" value="1"/>
</dbReference>
<dbReference type="CDD" id="cd01949">
    <property type="entry name" value="GGDEF"/>
    <property type="match status" value="1"/>
</dbReference>
<keyword evidence="2" id="KW-0472">Membrane</keyword>
<dbReference type="InterPro" id="IPR000160">
    <property type="entry name" value="GGDEF_dom"/>
</dbReference>
<dbReference type="GO" id="GO:0005886">
    <property type="term" value="C:plasma membrane"/>
    <property type="evidence" value="ECO:0007669"/>
    <property type="project" value="TreeGrafter"/>
</dbReference>
<dbReference type="Pfam" id="PF07695">
    <property type="entry name" value="7TMR-DISM_7TM"/>
    <property type="match status" value="1"/>
</dbReference>
<feature type="transmembrane region" description="Helical" evidence="2">
    <location>
        <begin position="215"/>
        <end position="234"/>
    </location>
</feature>
<evidence type="ECO:0000256" key="2">
    <source>
        <dbReference type="SAM" id="Phobius"/>
    </source>
</evidence>
<feature type="transmembrane region" description="Helical" evidence="2">
    <location>
        <begin position="280"/>
        <end position="302"/>
    </location>
</feature>
<dbReference type="Gene3D" id="2.60.120.260">
    <property type="entry name" value="Galactose-binding domain-like"/>
    <property type="match status" value="1"/>
</dbReference>